<dbReference type="AlphaFoldDB" id="A0A836KQN9"/>
<keyword evidence="11" id="KW-1185">Reference proteome</keyword>
<dbReference type="PROSITE" id="PS00411">
    <property type="entry name" value="KINESIN_MOTOR_1"/>
    <property type="match status" value="1"/>
</dbReference>
<keyword evidence="1 5" id="KW-0547">Nucleotide-binding</keyword>
<dbReference type="InterPro" id="IPR027417">
    <property type="entry name" value="P-loop_NTPase"/>
</dbReference>
<dbReference type="InterPro" id="IPR027640">
    <property type="entry name" value="Kinesin-like_fam"/>
</dbReference>
<dbReference type="InterPro" id="IPR036961">
    <property type="entry name" value="Kinesin_motor_dom_sf"/>
</dbReference>
<keyword evidence="6" id="KW-0493">Microtubule</keyword>
<dbReference type="EMBL" id="JAFHLR010000022">
    <property type="protein sequence ID" value="KAG5479210.1"/>
    <property type="molecule type" value="Genomic_DNA"/>
</dbReference>
<evidence type="ECO:0000256" key="4">
    <source>
        <dbReference type="ARBA" id="ARBA00023175"/>
    </source>
</evidence>
<feature type="domain" description="Kinesin motor" evidence="9">
    <location>
        <begin position="9"/>
        <end position="432"/>
    </location>
</feature>
<dbReference type="Gene3D" id="1.10.287.1490">
    <property type="match status" value="1"/>
</dbReference>
<comment type="similarity">
    <text evidence="5 6">Belongs to the TRAFAC class myosin-kinesin ATPase superfamily. Kinesin family.</text>
</comment>
<feature type="coiled-coil region" evidence="7">
    <location>
        <begin position="676"/>
        <end position="721"/>
    </location>
</feature>
<dbReference type="InterPro" id="IPR001752">
    <property type="entry name" value="Kinesin_motor_dom"/>
</dbReference>
<dbReference type="Gene3D" id="3.40.850.10">
    <property type="entry name" value="Kinesin motor domain"/>
    <property type="match status" value="1"/>
</dbReference>
<evidence type="ECO:0000256" key="3">
    <source>
        <dbReference type="ARBA" id="ARBA00023054"/>
    </source>
</evidence>
<organism evidence="10 11">
    <name type="scientific">Leishmania orientalis</name>
    <dbReference type="NCBI Taxonomy" id="2249476"/>
    <lineage>
        <taxon>Eukaryota</taxon>
        <taxon>Discoba</taxon>
        <taxon>Euglenozoa</taxon>
        <taxon>Kinetoplastea</taxon>
        <taxon>Metakinetoplastina</taxon>
        <taxon>Trypanosomatida</taxon>
        <taxon>Trypanosomatidae</taxon>
        <taxon>Leishmaniinae</taxon>
        <taxon>Leishmania</taxon>
    </lineage>
</organism>
<keyword evidence="2 5" id="KW-0067">ATP-binding</keyword>
<dbReference type="GO" id="GO:0005524">
    <property type="term" value="F:ATP binding"/>
    <property type="evidence" value="ECO:0007669"/>
    <property type="project" value="UniProtKB-UniRule"/>
</dbReference>
<dbReference type="PRINTS" id="PR00380">
    <property type="entry name" value="KINESINHEAVY"/>
</dbReference>
<gene>
    <name evidence="10" type="ORF">LSCM4_01799</name>
</gene>
<dbReference type="GO" id="GO:0005874">
    <property type="term" value="C:microtubule"/>
    <property type="evidence" value="ECO:0007669"/>
    <property type="project" value="UniProtKB-KW"/>
</dbReference>
<protein>
    <recommendedName>
        <fullName evidence="6">Kinesin-like protein</fullName>
    </recommendedName>
</protein>
<feature type="compositionally biased region" description="Acidic residues" evidence="8">
    <location>
        <begin position="263"/>
        <end position="281"/>
    </location>
</feature>
<evidence type="ECO:0000259" key="9">
    <source>
        <dbReference type="PROSITE" id="PS50067"/>
    </source>
</evidence>
<comment type="caution">
    <text evidence="10">The sequence shown here is derived from an EMBL/GenBank/DDBJ whole genome shotgun (WGS) entry which is preliminary data.</text>
</comment>
<keyword evidence="3 7" id="KW-0175">Coiled coil</keyword>
<dbReference type="SMART" id="SM00129">
    <property type="entry name" value="KISc"/>
    <property type="match status" value="1"/>
</dbReference>
<dbReference type="GeneID" id="92357778"/>
<proteinExistence type="inferred from homology"/>
<dbReference type="GO" id="GO:0003777">
    <property type="term" value="F:microtubule motor activity"/>
    <property type="evidence" value="ECO:0007669"/>
    <property type="project" value="InterPro"/>
</dbReference>
<dbReference type="InterPro" id="IPR019821">
    <property type="entry name" value="Kinesin_motor_CS"/>
</dbReference>
<keyword evidence="4 5" id="KW-0505">Motor protein</keyword>
<evidence type="ECO:0000256" key="6">
    <source>
        <dbReference type="RuleBase" id="RU000394"/>
    </source>
</evidence>
<feature type="coiled-coil region" evidence="7">
    <location>
        <begin position="569"/>
        <end position="641"/>
    </location>
</feature>
<dbReference type="SMR" id="A0A836KQN9"/>
<evidence type="ECO:0000256" key="8">
    <source>
        <dbReference type="SAM" id="MobiDB-lite"/>
    </source>
</evidence>
<evidence type="ECO:0000313" key="10">
    <source>
        <dbReference type="EMBL" id="KAG5479210.1"/>
    </source>
</evidence>
<dbReference type="GO" id="GO:0008017">
    <property type="term" value="F:microtubule binding"/>
    <property type="evidence" value="ECO:0007669"/>
    <property type="project" value="InterPro"/>
</dbReference>
<dbReference type="Proteomes" id="UP000674143">
    <property type="component" value="Chromosome 22"/>
</dbReference>
<evidence type="ECO:0000256" key="2">
    <source>
        <dbReference type="ARBA" id="ARBA00022840"/>
    </source>
</evidence>
<dbReference type="RefSeq" id="XP_067063303.1">
    <property type="nucleotide sequence ID" value="XM_067203844.1"/>
</dbReference>
<evidence type="ECO:0000256" key="5">
    <source>
        <dbReference type="PROSITE-ProRule" id="PRU00283"/>
    </source>
</evidence>
<dbReference type="PANTHER" id="PTHR47968:SF75">
    <property type="entry name" value="CENTROMERE-ASSOCIATED PROTEIN E"/>
    <property type="match status" value="1"/>
</dbReference>
<feature type="region of interest" description="Disordered" evidence="8">
    <location>
        <begin position="263"/>
        <end position="306"/>
    </location>
</feature>
<dbReference type="GO" id="GO:0007018">
    <property type="term" value="P:microtubule-based movement"/>
    <property type="evidence" value="ECO:0007669"/>
    <property type="project" value="InterPro"/>
</dbReference>
<dbReference type="PANTHER" id="PTHR47968">
    <property type="entry name" value="CENTROMERE PROTEIN E"/>
    <property type="match status" value="1"/>
</dbReference>
<accession>A0A836KQN9</accession>
<dbReference type="Pfam" id="PF00225">
    <property type="entry name" value="Kinesin"/>
    <property type="match status" value="2"/>
</dbReference>
<evidence type="ECO:0000256" key="1">
    <source>
        <dbReference type="ARBA" id="ARBA00022741"/>
    </source>
</evidence>
<dbReference type="KEGG" id="loi:92357778"/>
<dbReference type="PROSITE" id="PS50067">
    <property type="entry name" value="KINESIN_MOTOR_2"/>
    <property type="match status" value="1"/>
</dbReference>
<name>A0A836KQN9_9TRYP</name>
<sequence length="891" mass="98104">MTSTQTASSIEVAVRVRPIRSDLHESKAAWRVDATSLTEIAQPDNTFSFDRVYDSGATTAELYERHVRSSIVARVARGYNGTVFAYGQTGSGKSYTMFGDTAGRSPGLIRLAVHDLFKALASEQQQKPYMHTEVFVSVLEIYNEQLRDLLRSTDTGDSGANDALSAAPARGWCAASSPLAAAHLSASPAVLSIRENEYGVYVHNALRTRVASEQECTTVIYTHAASRVSATTAVNEHSSRSHCVIRLLVERWHYVEDVLSEVGDEEDEVDDLSTQGEEEEEGGRAFSTQTGCNGSSSASGKAARCGGATTEKKALKHKKKVISTLNMVDLAGAERVAKTGATGLRMIEGGHINKSLTTLTTVIDRLVSEASHPSAGGAASFVPYRDSRLTHLLKTAIGGNSFTVLLCCITPAIESANESRSTLQFASRAKRVKNKVHVNEVANVRTRVLELEAALRHTKKLLIAQTLYLWSKQLKIRKYEAQLPSDGQADPLLRAGVPGASGPTLLMNQQQQQSMIIAQLTAQNDALQEQVRELKAREGLTHQSGVRDGGGEVPASASAVALADTASLRQSLESTRQLLREREAALEATQASLDELDSLCRELEGENKSQADKIRALTKRNSEAEELIDAFEEQHGVLQQEVVLLRSQVQQSQERLLEKHRGDDYLAELTKLHIEYQNLQYSYSQLKEKADREKAELMQRLNRLTESNNTLEDELDEARDRGNLVNSYLWRLLSAATHATQGKPLQIKDPKASVRDAQVKEAVRSLTSFAAIANINRDDGARAGETVHQLHARIRSLEEQLVAKDAQRDVIIDTKLKRIQGLVLRLHRVNVGLVEEMRQCFRDNGLLFEIAMKSSKVQKKVEKAGLTVRSLETALNRARFSSPPHKPLFHN</sequence>
<feature type="compositionally biased region" description="Polar residues" evidence="8">
    <location>
        <begin position="286"/>
        <end position="299"/>
    </location>
</feature>
<evidence type="ECO:0000256" key="7">
    <source>
        <dbReference type="SAM" id="Coils"/>
    </source>
</evidence>
<feature type="binding site" evidence="5">
    <location>
        <begin position="87"/>
        <end position="94"/>
    </location>
    <ligand>
        <name>ATP</name>
        <dbReference type="ChEBI" id="CHEBI:30616"/>
    </ligand>
</feature>
<evidence type="ECO:0000313" key="11">
    <source>
        <dbReference type="Proteomes" id="UP000674143"/>
    </source>
</evidence>
<dbReference type="SUPFAM" id="SSF52540">
    <property type="entry name" value="P-loop containing nucleoside triphosphate hydrolases"/>
    <property type="match status" value="1"/>
</dbReference>
<reference evidence="10 11" key="1">
    <citation type="submission" date="2021-02" db="EMBL/GenBank/DDBJ databases">
        <title>Leishmania (Mundinia) orientalis Genome sequencing and assembly.</title>
        <authorList>
            <person name="Almutairi H."/>
            <person name="Gatherer D."/>
        </authorList>
    </citation>
    <scope>NUCLEOTIDE SEQUENCE [LARGE SCALE GENOMIC DNA]</scope>
    <source>
        <strain evidence="10">LSCM4</strain>
    </source>
</reference>